<keyword evidence="3" id="KW-0328">Glycosyltransferase</keyword>
<evidence type="ECO:0000256" key="3">
    <source>
        <dbReference type="ARBA" id="ARBA00022676"/>
    </source>
</evidence>
<dbReference type="GO" id="GO:0016758">
    <property type="term" value="F:hexosyltransferase activity"/>
    <property type="evidence" value="ECO:0007669"/>
    <property type="project" value="InterPro"/>
</dbReference>
<evidence type="ECO:0000256" key="11">
    <source>
        <dbReference type="PIRSR" id="PIRSR605076-3"/>
    </source>
</evidence>
<evidence type="ECO:0000256" key="12">
    <source>
        <dbReference type="SAM" id="Phobius"/>
    </source>
</evidence>
<feature type="binding site" evidence="10">
    <location>
        <position position="334"/>
    </location>
    <ligand>
        <name>an alpha-L-fucosyl-(1-&gt;2)-beta-D-galactosyl derivative</name>
        <dbReference type="ChEBI" id="CHEBI:140327"/>
    </ligand>
</feature>
<comment type="subcellular location">
    <subcellularLocation>
        <location evidence="1">Membrane</location>
        <topology evidence="1">Single-pass type II membrane protein</topology>
    </subcellularLocation>
</comment>
<sequence length="367" mass="43442">MDYGRKRIRELSSKYRIPLIFGLCLLPSLMLGYLWQASKGSWLNSKISLLCETQSFSFHRYKTDLLDGLPEIELPRMVYTKPHIFKPPRNDVLTMTPWYAPIIWERTFNLEILNEQFRQRNTSIGLTIFAIKKYVVFLQRFLETAETYFMVGHRVKYYIFTDRPEAIPNITVKEGREIVPLRVQNYPRWQEISMRRMEMISHYSQQRFIHEVGFLVCVDVDMRFSDSVGVEILSEVFGTIHPGFYAAERQAFTYERRLISEAYIPRDEGDFYYAGGFFGGTVAEVYKLTKKCHEAIMADKNKNVEAVWQEESHLNKYFVYHKPTKILSPEYLWDNNLGNPQFLKKKRFLAVPKNHAAIRNKRNLHLK</sequence>
<keyword evidence="11" id="KW-0464">Manganese</keyword>
<dbReference type="Pfam" id="PF03414">
    <property type="entry name" value="Glyco_transf_6"/>
    <property type="match status" value="1"/>
</dbReference>
<evidence type="ECO:0000256" key="10">
    <source>
        <dbReference type="PIRSR" id="PIRSR605076-2"/>
    </source>
</evidence>
<keyword evidence="13" id="KW-1185">Reference proteome</keyword>
<evidence type="ECO:0000313" key="14">
    <source>
        <dbReference type="RefSeq" id="XP_054853737.1"/>
    </source>
</evidence>
<feature type="binding site" evidence="10">
    <location>
        <begin position="219"/>
        <end position="221"/>
    </location>
    <ligand>
        <name>UDP-N-acetyl-alpha-D-galactosamine</name>
        <dbReference type="ChEBI" id="CHEBI:67138"/>
    </ligand>
</feature>
<feature type="binding site" evidence="10">
    <location>
        <position position="311"/>
    </location>
    <ligand>
        <name>an alpha-L-fucosyl-(1-&gt;2)-beta-D-galactosyl derivative</name>
        <dbReference type="ChEBI" id="CHEBI:140327"/>
    </ligand>
</feature>
<dbReference type="Proteomes" id="UP001190640">
    <property type="component" value="Chromosome 14"/>
</dbReference>
<dbReference type="SUPFAM" id="SSF53448">
    <property type="entry name" value="Nucleotide-diphospho-sugar transferases"/>
    <property type="match status" value="1"/>
</dbReference>
<comment type="cofactor">
    <cofactor evidence="11">
        <name>Mn(2+)</name>
        <dbReference type="ChEBI" id="CHEBI:29035"/>
    </cofactor>
    <text evidence="11">Binds 1 Mn(2+) ion per subunit.</text>
</comment>
<feature type="binding site" evidence="11">
    <location>
        <position position="221"/>
    </location>
    <ligand>
        <name>Mn(2+)</name>
        <dbReference type="ChEBI" id="CHEBI:29035"/>
    </ligand>
</feature>
<evidence type="ECO:0000256" key="2">
    <source>
        <dbReference type="ARBA" id="ARBA00010413"/>
    </source>
</evidence>
<dbReference type="PANTHER" id="PTHR10462:SF55">
    <property type="entry name" value="HISTO-BLOOD GROUP ABO SYSTEM TRANSFERASE 1"/>
    <property type="match status" value="1"/>
</dbReference>
<feature type="binding site" evidence="10">
    <location>
        <position position="241"/>
    </location>
    <ligand>
        <name>an alpha-L-fucosyl-(1-&gt;2)-beta-D-galactosyl derivative</name>
        <dbReference type="ChEBI" id="CHEBI:140327"/>
    </ligand>
</feature>
<keyword evidence="5 12" id="KW-0812">Transmembrane</keyword>
<dbReference type="KEGG" id="emc:129342153"/>
<evidence type="ECO:0000256" key="8">
    <source>
        <dbReference type="ARBA" id="ARBA00023136"/>
    </source>
</evidence>
<keyword evidence="6" id="KW-0735">Signal-anchor</keyword>
<feature type="binding site" evidence="10">
    <location>
        <begin position="129"/>
        <end position="131"/>
    </location>
    <ligand>
        <name>UDP-N-acetyl-alpha-D-galactosamine</name>
        <dbReference type="ChEBI" id="CHEBI:67138"/>
    </ligand>
</feature>
<dbReference type="InterPro" id="IPR005076">
    <property type="entry name" value="Glyco_trans_6"/>
</dbReference>
<feature type="active site" description="Nucleophile" evidence="9">
    <location>
        <position position="311"/>
    </location>
</feature>
<comment type="similarity">
    <text evidence="2">Belongs to the glycosyltransferase 6 family.</text>
</comment>
<dbReference type="CDD" id="cd02515">
    <property type="entry name" value="Glyco_transf_6"/>
    <property type="match status" value="1"/>
</dbReference>
<dbReference type="GO" id="GO:0046872">
    <property type="term" value="F:metal ion binding"/>
    <property type="evidence" value="ECO:0007669"/>
    <property type="project" value="UniProtKB-KW"/>
</dbReference>
<dbReference type="GO" id="GO:0016020">
    <property type="term" value="C:membrane"/>
    <property type="evidence" value="ECO:0007669"/>
    <property type="project" value="UniProtKB-SubCell"/>
</dbReference>
<evidence type="ECO:0000256" key="6">
    <source>
        <dbReference type="ARBA" id="ARBA00022968"/>
    </source>
</evidence>
<protein>
    <submittedName>
        <fullName evidence="14">Histo-blood group ABO system transferase-like isoform X1</fullName>
    </submittedName>
</protein>
<keyword evidence="4" id="KW-0808">Transferase</keyword>
<dbReference type="GO" id="GO:0005975">
    <property type="term" value="P:carbohydrate metabolic process"/>
    <property type="evidence" value="ECO:0007669"/>
    <property type="project" value="InterPro"/>
</dbReference>
<feature type="binding site" evidence="11">
    <location>
        <position position="219"/>
    </location>
    <ligand>
        <name>Mn(2+)</name>
        <dbReference type="ChEBI" id="CHEBI:29035"/>
    </ligand>
</feature>
<dbReference type="AlphaFoldDB" id="A0AA97KD76"/>
<evidence type="ECO:0000256" key="7">
    <source>
        <dbReference type="ARBA" id="ARBA00022989"/>
    </source>
</evidence>
<feature type="binding site" evidence="10">
    <location>
        <position position="253"/>
    </location>
    <ligand>
        <name>an alpha-L-fucosyl-(1-&gt;2)-beta-D-galactosyl derivative</name>
        <dbReference type="ChEBI" id="CHEBI:140327"/>
    </ligand>
</feature>
<gene>
    <name evidence="14" type="primary">LOC129342153</name>
</gene>
<dbReference type="RefSeq" id="XP_054853737.1">
    <property type="nucleotide sequence ID" value="XM_054997762.1"/>
</dbReference>
<keyword evidence="8 12" id="KW-0472">Membrane</keyword>
<evidence type="ECO:0000313" key="13">
    <source>
        <dbReference type="Proteomes" id="UP001190640"/>
    </source>
</evidence>
<feature type="transmembrane region" description="Helical" evidence="12">
    <location>
        <begin position="15"/>
        <end position="35"/>
    </location>
</feature>
<evidence type="ECO:0000256" key="9">
    <source>
        <dbReference type="PIRSR" id="PIRSR605076-1"/>
    </source>
</evidence>
<proteinExistence type="inferred from homology"/>
<evidence type="ECO:0000256" key="4">
    <source>
        <dbReference type="ARBA" id="ARBA00022679"/>
    </source>
</evidence>
<keyword evidence="11" id="KW-0479">Metal-binding</keyword>
<accession>A0AA97KD76</accession>
<dbReference type="InterPro" id="IPR029044">
    <property type="entry name" value="Nucleotide-diphossugar_trans"/>
</dbReference>
<dbReference type="FunFam" id="3.90.550.10:FF:000022">
    <property type="entry name" value="Histo-blood group ABO system transferase"/>
    <property type="match status" value="1"/>
</dbReference>
<keyword evidence="7 12" id="KW-1133">Transmembrane helix</keyword>
<dbReference type="GeneID" id="129342153"/>
<feature type="binding site" evidence="10">
    <location>
        <position position="134"/>
    </location>
    <ligand>
        <name>UDP-N-acetyl-alpha-D-galactosamine</name>
        <dbReference type="ChEBI" id="CHEBI:67138"/>
    </ligand>
</feature>
<organism evidence="13 14">
    <name type="scientific">Eublepharis macularius</name>
    <name type="common">Leopard gecko</name>
    <name type="synonym">Cyrtodactylus macularius</name>
    <dbReference type="NCBI Taxonomy" id="481883"/>
    <lineage>
        <taxon>Eukaryota</taxon>
        <taxon>Metazoa</taxon>
        <taxon>Chordata</taxon>
        <taxon>Craniata</taxon>
        <taxon>Vertebrata</taxon>
        <taxon>Euteleostomi</taxon>
        <taxon>Lepidosauria</taxon>
        <taxon>Squamata</taxon>
        <taxon>Bifurcata</taxon>
        <taxon>Gekkota</taxon>
        <taxon>Eublepharidae</taxon>
        <taxon>Eublepharinae</taxon>
        <taxon>Eublepharis</taxon>
    </lineage>
</organism>
<dbReference type="Gene3D" id="3.90.550.10">
    <property type="entry name" value="Spore Coat Polysaccharide Biosynthesis Protein SpsA, Chain A"/>
    <property type="match status" value="1"/>
</dbReference>
<name>A0AA97KD76_EUBMA</name>
<evidence type="ECO:0000256" key="1">
    <source>
        <dbReference type="ARBA" id="ARBA00004606"/>
    </source>
</evidence>
<dbReference type="GO" id="GO:0031982">
    <property type="term" value="C:vesicle"/>
    <property type="evidence" value="ECO:0007669"/>
    <property type="project" value="TreeGrafter"/>
</dbReference>
<reference evidence="14" key="1">
    <citation type="submission" date="2025-08" db="UniProtKB">
        <authorList>
            <consortium name="RefSeq"/>
        </authorList>
    </citation>
    <scope>IDENTIFICATION</scope>
    <source>
        <tissue evidence="14">Blood</tissue>
    </source>
</reference>
<dbReference type="GO" id="GO:0005794">
    <property type="term" value="C:Golgi apparatus"/>
    <property type="evidence" value="ECO:0007669"/>
    <property type="project" value="TreeGrafter"/>
</dbReference>
<evidence type="ECO:0000256" key="5">
    <source>
        <dbReference type="ARBA" id="ARBA00022692"/>
    </source>
</evidence>
<dbReference type="PANTHER" id="PTHR10462">
    <property type="entry name" value="GLYCOSYLTRANSFERASE-RELATED"/>
    <property type="match status" value="1"/>
</dbReference>